<organism evidence="7 8">
    <name type="scientific">Blumeria hordei</name>
    <name type="common">Barley powdery mildew</name>
    <name type="synonym">Blumeria graminis f. sp. hordei</name>
    <dbReference type="NCBI Taxonomy" id="2867405"/>
    <lineage>
        <taxon>Eukaryota</taxon>
        <taxon>Fungi</taxon>
        <taxon>Dikarya</taxon>
        <taxon>Ascomycota</taxon>
        <taxon>Pezizomycotina</taxon>
        <taxon>Leotiomycetes</taxon>
        <taxon>Erysiphales</taxon>
        <taxon>Erysiphaceae</taxon>
        <taxon>Blumeria</taxon>
    </lineage>
</organism>
<dbReference type="Pfam" id="PF13921">
    <property type="entry name" value="Myb_DNA-bind_6"/>
    <property type="match status" value="1"/>
</dbReference>
<feature type="domain" description="Myb-like" evidence="5">
    <location>
        <begin position="499"/>
        <end position="543"/>
    </location>
</feature>
<dbReference type="VEuPathDB" id="FungiDB:BLGHR1_14420"/>
<feature type="compositionally biased region" description="Basic residues" evidence="4">
    <location>
        <begin position="60"/>
        <end position="73"/>
    </location>
</feature>
<name>A0A383UV63_BLUHO</name>
<dbReference type="CDD" id="cd00167">
    <property type="entry name" value="SANT"/>
    <property type="match status" value="1"/>
</dbReference>
<gene>
    <name evidence="7" type="ORF">BLGHR1_14420</name>
</gene>
<proteinExistence type="predicted"/>
<evidence type="ECO:0000256" key="2">
    <source>
        <dbReference type="ARBA" id="ARBA00023125"/>
    </source>
</evidence>
<dbReference type="PANTHER" id="PTHR46380">
    <property type="entry name" value="CYCLIN-D-BINDING MYB-LIKE TRANSCRIPTION FACTOR 1"/>
    <property type="match status" value="1"/>
</dbReference>
<feature type="compositionally biased region" description="Polar residues" evidence="4">
    <location>
        <begin position="74"/>
        <end position="85"/>
    </location>
</feature>
<keyword evidence="2" id="KW-0238">DNA-binding</keyword>
<evidence type="ECO:0000256" key="4">
    <source>
        <dbReference type="SAM" id="MobiDB-lite"/>
    </source>
</evidence>
<comment type="subcellular location">
    <subcellularLocation>
        <location evidence="1">Nucleus</location>
    </subcellularLocation>
</comment>
<dbReference type="SUPFAM" id="SSF46689">
    <property type="entry name" value="Homeodomain-like"/>
    <property type="match status" value="2"/>
</dbReference>
<feature type="region of interest" description="Disordered" evidence="4">
    <location>
        <begin position="52"/>
        <end position="160"/>
    </location>
</feature>
<evidence type="ECO:0000313" key="7">
    <source>
        <dbReference type="EMBL" id="SZF03626.1"/>
    </source>
</evidence>
<dbReference type="EMBL" id="UNSH01000054">
    <property type="protein sequence ID" value="SZF03626.1"/>
    <property type="molecule type" value="Genomic_DNA"/>
</dbReference>
<accession>A0A383UV63</accession>
<dbReference type="PANTHER" id="PTHR46380:SF2">
    <property type="entry name" value="CYCLIN-D-BINDING MYB-LIKE TRANSCRIPTION FACTOR 1"/>
    <property type="match status" value="1"/>
</dbReference>
<evidence type="ECO:0000259" key="5">
    <source>
        <dbReference type="PROSITE" id="PS50090"/>
    </source>
</evidence>
<dbReference type="InterPro" id="IPR051651">
    <property type="entry name" value="DMTF1_DNA-bind_reg"/>
</dbReference>
<dbReference type="GO" id="GO:0000976">
    <property type="term" value="F:transcription cis-regulatory region binding"/>
    <property type="evidence" value="ECO:0007669"/>
    <property type="project" value="TreeGrafter"/>
</dbReference>
<keyword evidence="3" id="KW-0539">Nucleus</keyword>
<dbReference type="GO" id="GO:0003700">
    <property type="term" value="F:DNA-binding transcription factor activity"/>
    <property type="evidence" value="ECO:0007669"/>
    <property type="project" value="TreeGrafter"/>
</dbReference>
<dbReference type="InterPro" id="IPR009057">
    <property type="entry name" value="Homeodomain-like_sf"/>
</dbReference>
<dbReference type="AlphaFoldDB" id="A0A383UV63"/>
<feature type="region of interest" description="Disordered" evidence="4">
    <location>
        <begin position="755"/>
        <end position="871"/>
    </location>
</feature>
<sequence>MSARDSQKRTKNERSFISKKAAKKSVLLHKIGDIPESETRSLSTIMMLKDTGIHKDSERKKKLKRLKKSRKHVSSASIISHQTPLAESDISKRVNDGGEAEASEKDYEHQILQPPLKSDHVNLNQDNQKANLERKYSRKKTLSAGSNLNSTGKRKSRDANQDCTIEILRTSSPKLDKSHSILGTRFIPKKDELDKREISHQESATLELGPSGKTRDMKNPEEPDSDGIQHNRTLNFLKERLETDNLRDVARKRKGVVPVAIRSDHRKSKSTGFSIPDSLSTRPQNQQEGSEPSKISYSTPPEKKESGHRAKIRSSQNLNVSFTELDTSFEPKDTQVTNYLEANSELSVNPSSVGEKPKLRSAVVPLKRKRTKSVERLTTTKDKIPSSVSKKIRQTSENNILKDPIVPEPDKNSFTPAIPKVKNSQVSVEELSQISNAIDSFRRENNMTQYAVNDLIHKEAKKTDQAKQLWLRVSERVPTIPKQKLINLCRRKFHNYDARGAWTAAQDEDLKALYDQYPNKWTTIGQIINRFPEDCRDRWRNYLVCGDNMRSVTWEFEEEQRLRCAVGEFLKKYHEEHSVADIDDSLSIDWQTISRMMGHSRSRLQCSLKWKALKDRCDSGDDDDSGDASKTKPLSRTPWRLEDAKEKVRVMCAEQKLQLLYAIKVCGSKRESKIPWVQIEKLNPGISGNKLALRLIFKRLKDQVPQHEEKKIPEIVQYLIDAYEAASPNEPEGFNELEPSTGKYRRASLKIRKKKKHKSALTVDESDLSEDLDTQISPQTNSKHCSIAITEGGSEKMRPSPKAHEASSIQDKECKSHKESLQSNQSCTLASDSIFPEGDQVAKKRTKPRRTYGRTCKPPLVRAQRSHAPMP</sequence>
<feature type="domain" description="Myb-like" evidence="5">
    <location>
        <begin position="546"/>
        <end position="614"/>
    </location>
</feature>
<dbReference type="PROSITE" id="PS50090">
    <property type="entry name" value="MYB_LIKE"/>
    <property type="match status" value="2"/>
</dbReference>
<feature type="compositionally biased region" description="Polar residues" evidence="4">
    <location>
        <begin position="121"/>
        <end position="130"/>
    </location>
</feature>
<feature type="domain" description="HTH myb-type" evidence="6">
    <location>
        <begin position="499"/>
        <end position="547"/>
    </location>
</feature>
<feature type="compositionally biased region" description="Basic residues" evidence="4">
    <location>
        <begin position="843"/>
        <end position="852"/>
    </location>
</feature>
<feature type="compositionally biased region" description="Polar residues" evidence="4">
    <location>
        <begin position="821"/>
        <end position="831"/>
    </location>
</feature>
<evidence type="ECO:0000256" key="3">
    <source>
        <dbReference type="ARBA" id="ARBA00023242"/>
    </source>
</evidence>
<feature type="region of interest" description="Disordered" evidence="4">
    <location>
        <begin position="260"/>
        <end position="318"/>
    </location>
</feature>
<feature type="region of interest" description="Disordered" evidence="4">
    <location>
        <begin position="192"/>
        <end position="232"/>
    </location>
</feature>
<dbReference type="SMART" id="SM00717">
    <property type="entry name" value="SANT"/>
    <property type="match status" value="2"/>
</dbReference>
<feature type="region of interest" description="Disordered" evidence="4">
    <location>
        <begin position="617"/>
        <end position="636"/>
    </location>
</feature>
<feature type="compositionally biased region" description="Polar residues" evidence="4">
    <location>
        <begin position="774"/>
        <end position="784"/>
    </location>
</feature>
<dbReference type="GO" id="GO:0005634">
    <property type="term" value="C:nucleus"/>
    <property type="evidence" value="ECO:0007669"/>
    <property type="project" value="UniProtKB-SubCell"/>
</dbReference>
<feature type="compositionally biased region" description="Polar residues" evidence="4">
    <location>
        <begin position="270"/>
        <end position="299"/>
    </location>
</feature>
<dbReference type="Proteomes" id="UP000275772">
    <property type="component" value="Unassembled WGS sequence"/>
</dbReference>
<dbReference type="PROSITE" id="PS51294">
    <property type="entry name" value="HTH_MYB"/>
    <property type="match status" value="1"/>
</dbReference>
<protein>
    <submittedName>
        <fullName evidence="7">Uncharacterized protein</fullName>
    </submittedName>
</protein>
<reference evidence="7 8" key="1">
    <citation type="submission" date="2017-11" db="EMBL/GenBank/DDBJ databases">
        <authorList>
            <person name="Kracher B."/>
        </authorList>
    </citation>
    <scope>NUCLEOTIDE SEQUENCE [LARGE SCALE GENOMIC DNA]</scope>
    <source>
        <strain evidence="7 8">RACE1</strain>
    </source>
</reference>
<dbReference type="InterPro" id="IPR017930">
    <property type="entry name" value="Myb_dom"/>
</dbReference>
<feature type="compositionally biased region" description="Basic and acidic residues" evidence="4">
    <location>
        <begin position="793"/>
        <end position="820"/>
    </location>
</feature>
<evidence type="ECO:0000256" key="1">
    <source>
        <dbReference type="ARBA" id="ARBA00004123"/>
    </source>
</evidence>
<dbReference type="Gene3D" id="1.10.10.60">
    <property type="entry name" value="Homeodomain-like"/>
    <property type="match status" value="2"/>
</dbReference>
<evidence type="ECO:0000313" key="8">
    <source>
        <dbReference type="Proteomes" id="UP000275772"/>
    </source>
</evidence>
<evidence type="ECO:0000259" key="6">
    <source>
        <dbReference type="PROSITE" id="PS51294"/>
    </source>
</evidence>
<feature type="compositionally biased region" description="Basic and acidic residues" evidence="4">
    <location>
        <begin position="89"/>
        <end position="109"/>
    </location>
</feature>
<feature type="compositionally biased region" description="Acidic residues" evidence="4">
    <location>
        <begin position="764"/>
        <end position="773"/>
    </location>
</feature>
<dbReference type="InterPro" id="IPR001005">
    <property type="entry name" value="SANT/Myb"/>
</dbReference>